<feature type="transmembrane region" description="Helical" evidence="1">
    <location>
        <begin position="373"/>
        <end position="391"/>
    </location>
</feature>
<feature type="transmembrane region" description="Helical" evidence="1">
    <location>
        <begin position="225"/>
        <end position="247"/>
    </location>
</feature>
<dbReference type="EMBL" id="CP024996">
    <property type="protein sequence ID" value="AYR22742.1"/>
    <property type="molecule type" value="Genomic_DNA"/>
</dbReference>
<evidence type="ECO:0000313" key="3">
    <source>
        <dbReference type="Proteomes" id="UP000269199"/>
    </source>
</evidence>
<keyword evidence="1" id="KW-1133">Transmembrane helix</keyword>
<feature type="transmembrane region" description="Helical" evidence="1">
    <location>
        <begin position="20"/>
        <end position="44"/>
    </location>
</feature>
<dbReference type="AlphaFoldDB" id="A0AAD0U3X8"/>
<reference evidence="2 3" key="1">
    <citation type="submission" date="2017-11" db="EMBL/GenBank/DDBJ databases">
        <title>Complete genome sequence of Herbaspirillum rubrisubalbicans DSM 11543.</title>
        <authorList>
            <person name="Chen M."/>
            <person name="An Q."/>
        </authorList>
    </citation>
    <scope>NUCLEOTIDE SEQUENCE [LARGE SCALE GENOMIC DNA]</scope>
    <source>
        <strain evidence="2 3">DSM 11543</strain>
    </source>
</reference>
<keyword evidence="1" id="KW-0812">Transmembrane</keyword>
<evidence type="ECO:0000256" key="1">
    <source>
        <dbReference type="SAM" id="Phobius"/>
    </source>
</evidence>
<feature type="transmembrane region" description="Helical" evidence="1">
    <location>
        <begin position="184"/>
        <end position="205"/>
    </location>
</feature>
<name>A0AAD0U3X8_9BURK</name>
<evidence type="ECO:0000313" key="2">
    <source>
        <dbReference type="EMBL" id="AYR22742.1"/>
    </source>
</evidence>
<feature type="transmembrane region" description="Helical" evidence="1">
    <location>
        <begin position="283"/>
        <end position="301"/>
    </location>
</feature>
<proteinExistence type="predicted"/>
<dbReference type="RefSeq" id="WP_061790443.1">
    <property type="nucleotide sequence ID" value="NZ_CP024996.1"/>
</dbReference>
<sequence>MLLSLLEFMVMGRIEYKPKVFFAALQAFWPSVFLGVLWITLVAWRPAFFGFYHDDWSSVAVPLDRSSDLASLLAADPSRPLYIIVLYILRWLLSGKVVLWQSLLAFVHFLNAIAIYRLAGYLFSSAQPERSRVPSVVGAALWLLYPWSLGYSAWAIMLPPDIGMLLAVSGMLMVMRPGLDLKRVYFAILLLVLSWLIYEATWMLWLPFSLVLLMRARKSTGLRPVAWRFFWGSLLAQVVFIILNRVISAQSSHGKKLSASILALLDTDRYLFVNQLLPSLWSYQFIGYSLLLLLACLLLNVRRCIALPARGWVLFCMILGLVVSQLLYAAAGYAIEWTGLFSRVTLPVSFWLSLAFASLFSMAWSGARPYVKTALVVALAGVAVPLSYSLVEQSSFWAKSWEEQQNLLKMLPQNVTSVVGEDRMLVVDAPRGTPPVFTFSAYWDISAALVPYVPAYANEKRPHEFATMLRKDEWRTTWDGEVLTQYWCTSRDIPLWKLDAKHVYLWRYPAQQATALTAPYDSGCGTSSAKK</sequence>
<keyword evidence="1" id="KW-0472">Membrane</keyword>
<feature type="transmembrane region" description="Helical" evidence="1">
    <location>
        <begin position="131"/>
        <end position="147"/>
    </location>
</feature>
<protein>
    <submittedName>
        <fullName evidence="2">Uncharacterized protein</fullName>
    </submittedName>
</protein>
<feature type="transmembrane region" description="Helical" evidence="1">
    <location>
        <begin position="98"/>
        <end position="119"/>
    </location>
</feature>
<organism evidence="2 3">
    <name type="scientific">Herbaspirillum rubrisubalbicans</name>
    <dbReference type="NCBI Taxonomy" id="80842"/>
    <lineage>
        <taxon>Bacteria</taxon>
        <taxon>Pseudomonadati</taxon>
        <taxon>Pseudomonadota</taxon>
        <taxon>Betaproteobacteria</taxon>
        <taxon>Burkholderiales</taxon>
        <taxon>Oxalobacteraceae</taxon>
        <taxon>Herbaspirillum</taxon>
    </lineage>
</organism>
<gene>
    <name evidence="2" type="ORF">RC54_02410</name>
</gene>
<dbReference type="Proteomes" id="UP000269199">
    <property type="component" value="Chromosome"/>
</dbReference>
<accession>A0AAD0U3X8</accession>
<feature type="transmembrane region" description="Helical" evidence="1">
    <location>
        <begin position="313"/>
        <end position="335"/>
    </location>
</feature>
<feature type="transmembrane region" description="Helical" evidence="1">
    <location>
        <begin position="341"/>
        <end position="361"/>
    </location>
</feature>